<dbReference type="SMART" id="SM00257">
    <property type="entry name" value="LysM"/>
    <property type="match status" value="3"/>
</dbReference>
<protein>
    <submittedName>
        <fullName evidence="3">LysM peptidoglycan-binding domain-containing protein</fullName>
    </submittedName>
</protein>
<evidence type="ECO:0000256" key="1">
    <source>
        <dbReference type="SAM" id="SignalP"/>
    </source>
</evidence>
<evidence type="ECO:0000259" key="2">
    <source>
        <dbReference type="PROSITE" id="PS51782"/>
    </source>
</evidence>
<feature type="chain" id="PRO_5045172913" evidence="1">
    <location>
        <begin position="22"/>
        <end position="637"/>
    </location>
</feature>
<dbReference type="InterPro" id="IPR023346">
    <property type="entry name" value="Lysozyme-like_dom_sf"/>
</dbReference>
<feature type="domain" description="LysM" evidence="2">
    <location>
        <begin position="590"/>
        <end position="633"/>
    </location>
</feature>
<comment type="caution">
    <text evidence="3">The sequence shown here is derived from an EMBL/GenBank/DDBJ whole genome shotgun (WGS) entry which is preliminary data.</text>
</comment>
<dbReference type="SUPFAM" id="SSF54106">
    <property type="entry name" value="LysM domain"/>
    <property type="match status" value="3"/>
</dbReference>
<dbReference type="Gene3D" id="1.10.530.10">
    <property type="match status" value="1"/>
</dbReference>
<sequence>MRRLILATSSLLWVCQVAAQAHTPTTIEVPEVIQFADMELHLSPALRKEVQADVDNMLRSPKYLQIKVDRADFYFPIIERIFEEEGLPQDFKYLAIQESALISDAVSSSNAVGFWQFKKETGIEMGLRIDHQVDERLNIVSASRAAAKYLKKHQQYLDNWLHALMSYQAGLGGVQSLIDTRDAGSKRMKLDKQLYWYPKKYLAHKIVFEQLVGKNPEPRLIARELTDAAHASLHKIAKEQGIEEELIKEYNTWLKHGNVPADKTYTVILPITRLDKIEPDRWASKQKNMPSNAVTMQNPEIKAKPSTHQSKDKKHIIVNLNKKEAIIAKEGDSFQRLAFEGSIPTEKFIAYNDLQGKEDVLVGQAYYLQRKSGKAAIHYHTVQAGESMWAISQKYGIRLDKLYKKNRMKVGQEAEPGRVLWLRFTRPAKVAIEYRKPISPTPVQEKEKIKEEQATPAVQDSLKLVPKHEAIDSLKTEPVNLDSVQLAPTDTLVASTETLQSQALAQEVIVPEEEPKRTLVSNHQHTVSPGETLYAIARKYAVSVQEIREWNNFSPELTLQVGDTVKIRPQGITTTPPAEKAPESTEESYQLHTVKAGETMYKVAREYQITVKELMDLNGKTDFNLSEGEQLKIKKIK</sequence>
<reference evidence="3" key="1">
    <citation type="submission" date="2023-06" db="EMBL/GenBank/DDBJ databases">
        <title>Cytophagales bacterium Strain LB-30, isolated from soil.</title>
        <authorList>
            <person name="Liu B."/>
        </authorList>
    </citation>
    <scope>NUCLEOTIDE SEQUENCE</scope>
    <source>
        <strain evidence="3">LB-30</strain>
    </source>
</reference>
<dbReference type="PANTHER" id="PTHR33734:SF22">
    <property type="entry name" value="MEMBRANE-BOUND LYTIC MUREIN TRANSGLYCOSYLASE D"/>
    <property type="match status" value="1"/>
</dbReference>
<accession>A0ABT8F688</accession>
<dbReference type="Proteomes" id="UP001168552">
    <property type="component" value="Unassembled WGS sequence"/>
</dbReference>
<feature type="signal peptide" evidence="1">
    <location>
        <begin position="1"/>
        <end position="21"/>
    </location>
</feature>
<name>A0ABT8F688_9BACT</name>
<feature type="domain" description="LysM" evidence="2">
    <location>
        <begin position="523"/>
        <end position="567"/>
    </location>
</feature>
<keyword evidence="1" id="KW-0732">Signal</keyword>
<proteinExistence type="predicted"/>
<dbReference type="CDD" id="cd16894">
    <property type="entry name" value="MltD-like"/>
    <property type="match status" value="1"/>
</dbReference>
<dbReference type="InterPro" id="IPR036779">
    <property type="entry name" value="LysM_dom_sf"/>
</dbReference>
<dbReference type="PROSITE" id="PS51782">
    <property type="entry name" value="LYSM"/>
    <property type="match status" value="3"/>
</dbReference>
<dbReference type="SUPFAM" id="SSF53955">
    <property type="entry name" value="Lysozyme-like"/>
    <property type="match status" value="1"/>
</dbReference>
<dbReference type="RefSeq" id="WP_320004491.1">
    <property type="nucleotide sequence ID" value="NZ_JAUHJS010000005.1"/>
</dbReference>
<keyword evidence="4" id="KW-1185">Reference proteome</keyword>
<dbReference type="PANTHER" id="PTHR33734">
    <property type="entry name" value="LYSM DOMAIN-CONTAINING GPI-ANCHORED PROTEIN 2"/>
    <property type="match status" value="1"/>
</dbReference>
<dbReference type="InterPro" id="IPR008258">
    <property type="entry name" value="Transglycosylase_SLT_dom_1"/>
</dbReference>
<evidence type="ECO:0000313" key="4">
    <source>
        <dbReference type="Proteomes" id="UP001168552"/>
    </source>
</evidence>
<dbReference type="Pfam" id="PF01464">
    <property type="entry name" value="SLT"/>
    <property type="match status" value="1"/>
</dbReference>
<dbReference type="EMBL" id="JAUHJS010000005">
    <property type="protein sequence ID" value="MDN4165955.1"/>
    <property type="molecule type" value="Genomic_DNA"/>
</dbReference>
<dbReference type="InterPro" id="IPR018392">
    <property type="entry name" value="LysM"/>
</dbReference>
<evidence type="ECO:0000313" key="3">
    <source>
        <dbReference type="EMBL" id="MDN4165955.1"/>
    </source>
</evidence>
<dbReference type="Pfam" id="PF01476">
    <property type="entry name" value="LysM"/>
    <property type="match status" value="3"/>
</dbReference>
<organism evidence="3 4">
    <name type="scientific">Shiella aurantiaca</name>
    <dbReference type="NCBI Taxonomy" id="3058365"/>
    <lineage>
        <taxon>Bacteria</taxon>
        <taxon>Pseudomonadati</taxon>
        <taxon>Bacteroidota</taxon>
        <taxon>Cytophagia</taxon>
        <taxon>Cytophagales</taxon>
        <taxon>Shiellaceae</taxon>
        <taxon>Shiella</taxon>
    </lineage>
</organism>
<feature type="domain" description="LysM" evidence="2">
    <location>
        <begin position="378"/>
        <end position="422"/>
    </location>
</feature>
<gene>
    <name evidence="3" type="ORF">QWY31_10605</name>
</gene>
<dbReference type="CDD" id="cd00118">
    <property type="entry name" value="LysM"/>
    <property type="match status" value="3"/>
</dbReference>
<dbReference type="Gene3D" id="3.10.350.10">
    <property type="entry name" value="LysM domain"/>
    <property type="match status" value="3"/>
</dbReference>